<evidence type="ECO:0000313" key="2">
    <source>
        <dbReference type="EMBL" id="HJA86161.1"/>
    </source>
</evidence>
<dbReference type="Pfam" id="PF10825">
    <property type="entry name" value="DUF2752"/>
    <property type="match status" value="1"/>
</dbReference>
<comment type="caution">
    <text evidence="2">The sequence shown here is derived from an EMBL/GenBank/DDBJ whole genome shotgun (WGS) entry which is preliminary data.</text>
</comment>
<name>A0A9D2KUG2_9BACE</name>
<feature type="transmembrane region" description="Helical" evidence="1">
    <location>
        <begin position="5"/>
        <end position="25"/>
    </location>
</feature>
<organism evidence="2 3">
    <name type="scientific">Candidatus Bacteroides avicola</name>
    <dbReference type="NCBI Taxonomy" id="2838468"/>
    <lineage>
        <taxon>Bacteria</taxon>
        <taxon>Pseudomonadati</taxon>
        <taxon>Bacteroidota</taxon>
        <taxon>Bacteroidia</taxon>
        <taxon>Bacteroidales</taxon>
        <taxon>Bacteroidaceae</taxon>
        <taxon>Bacteroides</taxon>
    </lineage>
</organism>
<dbReference type="EMBL" id="DWZI01000042">
    <property type="protein sequence ID" value="HJA86161.1"/>
    <property type="molecule type" value="Genomic_DNA"/>
</dbReference>
<evidence type="ECO:0000256" key="1">
    <source>
        <dbReference type="SAM" id="Phobius"/>
    </source>
</evidence>
<dbReference type="InterPro" id="IPR021215">
    <property type="entry name" value="DUF2752"/>
</dbReference>
<evidence type="ECO:0000313" key="3">
    <source>
        <dbReference type="Proteomes" id="UP000823862"/>
    </source>
</evidence>
<keyword evidence="1" id="KW-0812">Transmembrane</keyword>
<accession>A0A9D2KUG2</accession>
<reference evidence="2" key="1">
    <citation type="journal article" date="2021" name="PeerJ">
        <title>Extensive microbial diversity within the chicken gut microbiome revealed by metagenomics and culture.</title>
        <authorList>
            <person name="Gilroy R."/>
            <person name="Ravi A."/>
            <person name="Getino M."/>
            <person name="Pursley I."/>
            <person name="Horton D.L."/>
            <person name="Alikhan N.F."/>
            <person name="Baker D."/>
            <person name="Gharbi K."/>
            <person name="Hall N."/>
            <person name="Watson M."/>
            <person name="Adriaenssens E.M."/>
            <person name="Foster-Nyarko E."/>
            <person name="Jarju S."/>
            <person name="Secka A."/>
            <person name="Antonio M."/>
            <person name="Oren A."/>
            <person name="Chaudhuri R.R."/>
            <person name="La Ragione R."/>
            <person name="Hildebrand F."/>
            <person name="Pallen M.J."/>
        </authorList>
    </citation>
    <scope>NUCLEOTIDE SEQUENCE</scope>
    <source>
        <strain evidence="2">ChiHjej12B11-9795</strain>
    </source>
</reference>
<keyword evidence="1" id="KW-1133">Transmembrane helix</keyword>
<dbReference type="Proteomes" id="UP000823862">
    <property type="component" value="Unassembled WGS sequence"/>
</dbReference>
<sequence>MTRSAFYRLVIVLMLLGYAWLAWAYRHSDGDSLCLFCQFTGLPCPACGSTRALLALWQGNVGQALTLNPLGLVLALMLVGVPVWWVADALCRRDTLYRCFLQIDALLHRRAVFLTFVFVIVANWIWNISKAL</sequence>
<feature type="transmembrane region" description="Helical" evidence="1">
    <location>
        <begin position="111"/>
        <end position="129"/>
    </location>
</feature>
<dbReference type="AlphaFoldDB" id="A0A9D2KUG2"/>
<feature type="transmembrane region" description="Helical" evidence="1">
    <location>
        <begin position="70"/>
        <end position="90"/>
    </location>
</feature>
<protein>
    <submittedName>
        <fullName evidence="2">DUF2752 domain-containing protein</fullName>
    </submittedName>
</protein>
<gene>
    <name evidence="2" type="ORF">H9950_08250</name>
</gene>
<keyword evidence="1" id="KW-0472">Membrane</keyword>
<proteinExistence type="predicted"/>
<reference evidence="2" key="2">
    <citation type="submission" date="2021-04" db="EMBL/GenBank/DDBJ databases">
        <authorList>
            <person name="Gilroy R."/>
        </authorList>
    </citation>
    <scope>NUCLEOTIDE SEQUENCE</scope>
    <source>
        <strain evidence="2">ChiHjej12B11-9795</strain>
    </source>
</reference>